<gene>
    <name evidence="1" type="ORF">SAMN05216352_103188</name>
</gene>
<dbReference type="NCBIfam" id="TIGR01484">
    <property type="entry name" value="HAD-SF-IIB"/>
    <property type="match status" value="1"/>
</dbReference>
<dbReference type="PANTHER" id="PTHR10000">
    <property type="entry name" value="PHOSPHOSERINE PHOSPHATASE"/>
    <property type="match status" value="1"/>
</dbReference>
<evidence type="ECO:0000313" key="2">
    <source>
        <dbReference type="Proteomes" id="UP000199017"/>
    </source>
</evidence>
<dbReference type="SFLD" id="SFLDS00003">
    <property type="entry name" value="Haloacid_Dehalogenase"/>
    <property type="match status" value="1"/>
</dbReference>
<dbReference type="SFLD" id="SFLDG01140">
    <property type="entry name" value="C2.B:_Phosphomannomutase_and_P"/>
    <property type="match status" value="1"/>
</dbReference>
<accession>A0A1G8G1Z3</accession>
<dbReference type="Gene3D" id="3.40.50.1000">
    <property type="entry name" value="HAD superfamily/HAD-like"/>
    <property type="match status" value="1"/>
</dbReference>
<dbReference type="SFLD" id="SFLDG01144">
    <property type="entry name" value="C2.B.4:_PGP_Like"/>
    <property type="match status" value="1"/>
</dbReference>
<dbReference type="PROSITE" id="PS01229">
    <property type="entry name" value="COF_2"/>
    <property type="match status" value="1"/>
</dbReference>
<dbReference type="GO" id="GO:0000287">
    <property type="term" value="F:magnesium ion binding"/>
    <property type="evidence" value="ECO:0007669"/>
    <property type="project" value="TreeGrafter"/>
</dbReference>
<proteinExistence type="predicted"/>
<dbReference type="Proteomes" id="UP000199017">
    <property type="component" value="Unassembled WGS sequence"/>
</dbReference>
<evidence type="ECO:0008006" key="3">
    <source>
        <dbReference type="Google" id="ProtNLM"/>
    </source>
</evidence>
<dbReference type="Gene3D" id="3.30.1240.10">
    <property type="match status" value="1"/>
</dbReference>
<dbReference type="GO" id="GO:0005829">
    <property type="term" value="C:cytosol"/>
    <property type="evidence" value="ECO:0007669"/>
    <property type="project" value="TreeGrafter"/>
</dbReference>
<dbReference type="RefSeq" id="WP_091582612.1">
    <property type="nucleotide sequence ID" value="NZ_FNDU01000003.1"/>
</dbReference>
<dbReference type="CDD" id="cd07517">
    <property type="entry name" value="HAD_HPP"/>
    <property type="match status" value="1"/>
</dbReference>
<dbReference type="InterPro" id="IPR023214">
    <property type="entry name" value="HAD_sf"/>
</dbReference>
<dbReference type="STRING" id="930129.SAMN05216352_103188"/>
<dbReference type="NCBIfam" id="TIGR00099">
    <property type="entry name" value="Cof-subfamily"/>
    <property type="match status" value="1"/>
</dbReference>
<dbReference type="InterPro" id="IPR036412">
    <property type="entry name" value="HAD-like_sf"/>
</dbReference>
<dbReference type="Pfam" id="PF08282">
    <property type="entry name" value="Hydrolase_3"/>
    <property type="match status" value="1"/>
</dbReference>
<keyword evidence="2" id="KW-1185">Reference proteome</keyword>
<dbReference type="InterPro" id="IPR000150">
    <property type="entry name" value="Cof"/>
</dbReference>
<dbReference type="PROSITE" id="PS01228">
    <property type="entry name" value="COF_1"/>
    <property type="match status" value="1"/>
</dbReference>
<dbReference type="AlphaFoldDB" id="A0A1G8G1Z3"/>
<dbReference type="SUPFAM" id="SSF56784">
    <property type="entry name" value="HAD-like"/>
    <property type="match status" value="1"/>
</dbReference>
<evidence type="ECO:0000313" key="1">
    <source>
        <dbReference type="EMBL" id="SDH88381.1"/>
    </source>
</evidence>
<name>A0A1G8G1Z3_9BACI</name>
<dbReference type="PRINTS" id="PR00119">
    <property type="entry name" value="CATATPASE"/>
</dbReference>
<reference evidence="1 2" key="1">
    <citation type="submission" date="2016-10" db="EMBL/GenBank/DDBJ databases">
        <authorList>
            <person name="de Groot N.N."/>
        </authorList>
    </citation>
    <scope>NUCLEOTIDE SEQUENCE [LARGE SCALE GENOMIC DNA]</scope>
    <source>
        <strain evidence="2">P4B,CCM 7963,CECT 7998,DSM 25260,IBRC-M 10614,KCTC 13821</strain>
    </source>
</reference>
<protein>
    <recommendedName>
        <fullName evidence="3">Cof subfamily of IIB subfamily of haloacid dehalogenase superfamily/HAD-superfamily hydrolase, subfamily IIB</fullName>
    </recommendedName>
</protein>
<dbReference type="GO" id="GO:0016791">
    <property type="term" value="F:phosphatase activity"/>
    <property type="evidence" value="ECO:0007669"/>
    <property type="project" value="UniProtKB-ARBA"/>
</dbReference>
<dbReference type="PANTHER" id="PTHR10000:SF25">
    <property type="entry name" value="PHOSPHATASE YKRA-RELATED"/>
    <property type="match status" value="1"/>
</dbReference>
<dbReference type="InterPro" id="IPR006379">
    <property type="entry name" value="HAD-SF_hydro_IIB"/>
</dbReference>
<organism evidence="1 2">
    <name type="scientific">Alteribacillus bidgolensis</name>
    <dbReference type="NCBI Taxonomy" id="930129"/>
    <lineage>
        <taxon>Bacteria</taxon>
        <taxon>Bacillati</taxon>
        <taxon>Bacillota</taxon>
        <taxon>Bacilli</taxon>
        <taxon>Bacillales</taxon>
        <taxon>Bacillaceae</taxon>
        <taxon>Alteribacillus</taxon>
    </lineage>
</organism>
<sequence>MKKPSIVFFDIDGTLYTQEMTLPESSKEAIKAIKDDGIYVAIATGRAPFMFESLREELDIETFVSFNGSYVVAEGEVIEKRPLKTEKVEELQLAAGSESHPMVFLDHEQAAANVENHAHISESLGDLKMPYPPLSENFYKQKEIYQALLFCGKEDEDLYKNNYGTFHFVRWHKRALDVLPAGGSKAEGIRAVANHLGYTIEDTAAFGDALNDMEMLTEAGIGIAMGNALEEVKQAADIVTSPVYENGVQQGLKRIGLL</sequence>
<dbReference type="EMBL" id="FNDU01000003">
    <property type="protein sequence ID" value="SDH88381.1"/>
    <property type="molecule type" value="Genomic_DNA"/>
</dbReference>
<dbReference type="OrthoDB" id="9810101at2"/>